<sequence length="529" mass="60036">MISDFTQKKHILKNPFSSVYITGTFDKSGKILYSSKSENANINITATSLHELLSKEEVSDFLNRLTAGESSGRGFFRLNVPSPRRFFLEYRYNKETMQYLFRAIAVDDSAIVNLIRNSDTVFEIIESCPNLVVLTDYSGEIIYMNTSGFRMLNIEGRILETQSNICSLISNIDSFEQITARLKKQKVIQEIEFSFHNKDQGDLIGMTSIFTLFHEGKELICFHVADITERVKNFSGHIQNSIVLMNLNDELKRSQSQLLNQEKMASIGELSAGIAHELNNPLGYVFNNVNVLFNHMTDIQNFVNHVRDLYSSEDCISPILEQIKALDKNIDLDFIFNDLEDLKEETEEGVSRIKSIIDSLKSFSQKDSLMEFAFHNVNDSINDTLVVLKNEYKYNIEVTTELEAMPDILCSSYDLNQAFLNIIKNSIDAINEDEHSETGVINIKTHAETDSVHIYIYNSGPNIPDSIINRVFEPFFTTKSIGKGTGLGLSISHDIIVNKHNGDIRIDNLEKGVQFHISLPIVEELESEA</sequence>
<dbReference type="AlphaFoldDB" id="A0AAJ1IC40"/>
<gene>
    <name evidence="4" type="ORF">PQJ61_01170</name>
</gene>
<dbReference type="Pfam" id="PF13188">
    <property type="entry name" value="PAS_8"/>
    <property type="match status" value="1"/>
</dbReference>
<accession>A0AAJ1IC40</accession>
<dbReference type="InterPro" id="IPR035965">
    <property type="entry name" value="PAS-like_dom_sf"/>
</dbReference>
<dbReference type="EC" id="2.7.13.3" evidence="2"/>
<keyword evidence="4" id="KW-0067">ATP-binding</keyword>
<dbReference type="SUPFAM" id="SSF55874">
    <property type="entry name" value="ATPase domain of HSP90 chaperone/DNA topoisomerase II/histidine kinase"/>
    <property type="match status" value="1"/>
</dbReference>
<dbReference type="PANTHER" id="PTHR43065:SF50">
    <property type="entry name" value="HISTIDINE KINASE"/>
    <property type="match status" value="1"/>
</dbReference>
<evidence type="ECO:0000256" key="1">
    <source>
        <dbReference type="ARBA" id="ARBA00000085"/>
    </source>
</evidence>
<dbReference type="PROSITE" id="PS50109">
    <property type="entry name" value="HIS_KIN"/>
    <property type="match status" value="1"/>
</dbReference>
<evidence type="ECO:0000259" key="3">
    <source>
        <dbReference type="PROSITE" id="PS50109"/>
    </source>
</evidence>
<dbReference type="Gene3D" id="1.10.287.130">
    <property type="match status" value="1"/>
</dbReference>
<comment type="caution">
    <text evidence="4">The sequence shown here is derived from an EMBL/GenBank/DDBJ whole genome shotgun (WGS) entry which is preliminary data.</text>
</comment>
<dbReference type="InterPro" id="IPR036097">
    <property type="entry name" value="HisK_dim/P_sf"/>
</dbReference>
<dbReference type="Gene3D" id="3.30.565.10">
    <property type="entry name" value="Histidine kinase-like ATPase, C-terminal domain"/>
    <property type="match status" value="1"/>
</dbReference>
<dbReference type="Pfam" id="PF02518">
    <property type="entry name" value="HATPase_c"/>
    <property type="match status" value="1"/>
</dbReference>
<dbReference type="PANTHER" id="PTHR43065">
    <property type="entry name" value="SENSOR HISTIDINE KINASE"/>
    <property type="match status" value="1"/>
</dbReference>
<evidence type="ECO:0000313" key="5">
    <source>
        <dbReference type="Proteomes" id="UP001221217"/>
    </source>
</evidence>
<dbReference type="InterPro" id="IPR004358">
    <property type="entry name" value="Sig_transdc_His_kin-like_C"/>
</dbReference>
<comment type="catalytic activity">
    <reaction evidence="1">
        <text>ATP + protein L-histidine = ADP + protein N-phospho-L-histidine.</text>
        <dbReference type="EC" id="2.7.13.3"/>
    </reaction>
</comment>
<dbReference type="Proteomes" id="UP001221217">
    <property type="component" value="Unassembled WGS sequence"/>
</dbReference>
<name>A0AAJ1IC40_9SPIO</name>
<protein>
    <recommendedName>
        <fullName evidence="2">histidine kinase</fullName>
        <ecNumber evidence="2">2.7.13.3</ecNumber>
    </recommendedName>
</protein>
<dbReference type="GO" id="GO:0005524">
    <property type="term" value="F:ATP binding"/>
    <property type="evidence" value="ECO:0007669"/>
    <property type="project" value="UniProtKB-KW"/>
</dbReference>
<dbReference type="GO" id="GO:0000155">
    <property type="term" value="F:phosphorelay sensor kinase activity"/>
    <property type="evidence" value="ECO:0007669"/>
    <property type="project" value="InterPro"/>
</dbReference>
<feature type="domain" description="Histidine kinase" evidence="3">
    <location>
        <begin position="273"/>
        <end position="523"/>
    </location>
</feature>
<dbReference type="InterPro" id="IPR005467">
    <property type="entry name" value="His_kinase_dom"/>
</dbReference>
<evidence type="ECO:0000313" key="4">
    <source>
        <dbReference type="EMBL" id="MDC7225354.1"/>
    </source>
</evidence>
<dbReference type="InterPro" id="IPR000014">
    <property type="entry name" value="PAS"/>
</dbReference>
<dbReference type="InterPro" id="IPR036890">
    <property type="entry name" value="HATPase_C_sf"/>
</dbReference>
<proteinExistence type="predicted"/>
<dbReference type="SMART" id="SM00387">
    <property type="entry name" value="HATPase_c"/>
    <property type="match status" value="1"/>
</dbReference>
<evidence type="ECO:0000256" key="2">
    <source>
        <dbReference type="ARBA" id="ARBA00012438"/>
    </source>
</evidence>
<dbReference type="Gene3D" id="3.30.450.20">
    <property type="entry name" value="PAS domain"/>
    <property type="match status" value="1"/>
</dbReference>
<dbReference type="SUPFAM" id="SSF55785">
    <property type="entry name" value="PYP-like sensor domain (PAS domain)"/>
    <property type="match status" value="1"/>
</dbReference>
<reference evidence="4 5" key="1">
    <citation type="submission" date="2022-12" db="EMBL/GenBank/DDBJ databases">
        <title>Metagenome assembled genome from gulf of manar.</title>
        <authorList>
            <person name="Kohli P."/>
            <person name="Pk S."/>
            <person name="Venkata Ramana C."/>
            <person name="Sasikala C."/>
        </authorList>
    </citation>
    <scope>NUCLEOTIDE SEQUENCE [LARGE SCALE GENOMIC DNA]</scope>
    <source>
        <strain evidence="4">JB008</strain>
    </source>
</reference>
<dbReference type="PRINTS" id="PR00344">
    <property type="entry name" value="BCTRLSENSOR"/>
</dbReference>
<keyword evidence="4" id="KW-0547">Nucleotide-binding</keyword>
<organism evidence="4 5">
    <name type="scientific">Candidatus Thalassospirochaeta sargassi</name>
    <dbReference type="NCBI Taxonomy" id="3119039"/>
    <lineage>
        <taxon>Bacteria</taxon>
        <taxon>Pseudomonadati</taxon>
        <taxon>Spirochaetota</taxon>
        <taxon>Spirochaetia</taxon>
        <taxon>Spirochaetales</taxon>
        <taxon>Spirochaetaceae</taxon>
        <taxon>Candidatus Thalassospirochaeta</taxon>
    </lineage>
</organism>
<dbReference type="SUPFAM" id="SSF47384">
    <property type="entry name" value="Homodimeric domain of signal transducing histidine kinase"/>
    <property type="match status" value="1"/>
</dbReference>
<dbReference type="EMBL" id="JAQQAL010000006">
    <property type="protein sequence ID" value="MDC7225354.1"/>
    <property type="molecule type" value="Genomic_DNA"/>
</dbReference>
<dbReference type="CDD" id="cd00130">
    <property type="entry name" value="PAS"/>
    <property type="match status" value="1"/>
</dbReference>
<dbReference type="InterPro" id="IPR003594">
    <property type="entry name" value="HATPase_dom"/>
</dbReference>